<dbReference type="EMBL" id="MWIO01000010">
    <property type="protein sequence ID" value="THD09277.1"/>
    <property type="molecule type" value="Genomic_DNA"/>
</dbReference>
<evidence type="ECO:0000313" key="1">
    <source>
        <dbReference type="EMBL" id="THD09277.1"/>
    </source>
</evidence>
<evidence type="ECO:0000313" key="2">
    <source>
        <dbReference type="Proteomes" id="UP000306317"/>
    </source>
</evidence>
<dbReference type="SUPFAM" id="SSF56112">
    <property type="entry name" value="Protein kinase-like (PK-like)"/>
    <property type="match status" value="1"/>
</dbReference>
<dbReference type="InterPro" id="IPR011009">
    <property type="entry name" value="Kinase-like_dom_sf"/>
</dbReference>
<sequence length="301" mass="34261">MNGQNAACEQVPPAGSAGWLAELAFTPRKESWVASSADRFYKIFRRSDDPLRDWLDPACMEKAGREYVDTLLLRGLSEHVCTPLRLDHACVVYPRLSGPDLRPMLQQQHGAGGARHRAHALRKAMVVLAQLHRARTNPAGYPVKDYLHDGYLVPDAEVARRIGERERTLFIGGFEVRNFRYDEERGDWFFFDPQHVYLGMPEDDVARFVISLLMINWGQGGGVTLWQGFDVENLLAAYEDAAGFLLDGTLLTYFLRETIAMRRHFAEKALCNMAGARRVIGRPYLASYFMQLNHWAANHEF</sequence>
<reference evidence="1 2" key="1">
    <citation type="submission" date="2017-02" db="EMBL/GenBank/DDBJ databases">
        <title>Whole genome sequencing of Rhodanobacter lindaniclasticus DSM 17932.</title>
        <authorList>
            <person name="Kumar S."/>
            <person name="Patil P."/>
            <person name="Patil P.B."/>
        </authorList>
    </citation>
    <scope>NUCLEOTIDE SEQUENCE [LARGE SCALE GENOMIC DNA]</scope>
    <source>
        <strain evidence="1 2">DSM 17932</strain>
    </source>
</reference>
<dbReference type="Proteomes" id="UP000306317">
    <property type="component" value="Unassembled WGS sequence"/>
</dbReference>
<keyword evidence="2" id="KW-1185">Reference proteome</keyword>
<dbReference type="RefSeq" id="WP_168709566.1">
    <property type="nucleotide sequence ID" value="NZ_MWIO01000010.1"/>
</dbReference>
<dbReference type="AlphaFoldDB" id="A0A4S3KKD3"/>
<organism evidence="1 2">
    <name type="scientific">Rhodanobacter lindaniclasticus</name>
    <dbReference type="NCBI Taxonomy" id="75310"/>
    <lineage>
        <taxon>Bacteria</taxon>
        <taxon>Pseudomonadati</taxon>
        <taxon>Pseudomonadota</taxon>
        <taxon>Gammaproteobacteria</taxon>
        <taxon>Lysobacterales</taxon>
        <taxon>Rhodanobacteraceae</taxon>
        <taxon>Rhodanobacter</taxon>
    </lineage>
</organism>
<proteinExistence type="predicted"/>
<gene>
    <name evidence="1" type="ORF">B1991_02950</name>
</gene>
<comment type="caution">
    <text evidence="1">The sequence shown here is derived from an EMBL/GenBank/DDBJ whole genome shotgun (WGS) entry which is preliminary data.</text>
</comment>
<accession>A0A4S3KKD3</accession>
<name>A0A4S3KKD3_9GAMM</name>
<protein>
    <recommendedName>
        <fullName evidence="3">Aminoglycoside phosphotransferase domain-containing protein</fullName>
    </recommendedName>
</protein>
<evidence type="ECO:0008006" key="3">
    <source>
        <dbReference type="Google" id="ProtNLM"/>
    </source>
</evidence>